<dbReference type="InterPro" id="IPR014776">
    <property type="entry name" value="4pyrrole_Mease_sub2"/>
</dbReference>
<evidence type="ECO:0000313" key="8">
    <source>
        <dbReference type="EMBL" id="MBR7744487.1"/>
    </source>
</evidence>
<evidence type="ECO:0000256" key="2">
    <source>
        <dbReference type="ARBA" id="ARBA00022603"/>
    </source>
</evidence>
<dbReference type="GO" id="GO:0009236">
    <property type="term" value="P:cobalamin biosynthetic process"/>
    <property type="evidence" value="ECO:0007669"/>
    <property type="project" value="InterPro"/>
</dbReference>
<evidence type="ECO:0000256" key="4">
    <source>
        <dbReference type="ARBA" id="ARBA00022691"/>
    </source>
</evidence>
<evidence type="ECO:0000259" key="7">
    <source>
        <dbReference type="Pfam" id="PF00590"/>
    </source>
</evidence>
<dbReference type="PIRSF" id="PIRSF036426">
    <property type="entry name" value="Sirohaem_synth"/>
    <property type="match status" value="1"/>
</dbReference>
<dbReference type="GO" id="GO:0051287">
    <property type="term" value="F:NAD binding"/>
    <property type="evidence" value="ECO:0007669"/>
    <property type="project" value="InterPro"/>
</dbReference>
<gene>
    <name evidence="8" type="primary">cobA</name>
    <name evidence="8" type="ORF">KC207_14420</name>
</gene>
<dbReference type="Gene3D" id="3.40.1010.10">
    <property type="entry name" value="Cobalt-precorrin-4 Transmethylase, Domain 1"/>
    <property type="match status" value="1"/>
</dbReference>
<evidence type="ECO:0000256" key="5">
    <source>
        <dbReference type="ARBA" id="ARBA00023244"/>
    </source>
</evidence>
<keyword evidence="4" id="KW-0949">S-adenosyl-L-methionine</keyword>
<dbReference type="InterPro" id="IPR014777">
    <property type="entry name" value="4pyrrole_Mease_sub1"/>
</dbReference>
<evidence type="ECO:0000256" key="6">
    <source>
        <dbReference type="PIRSR" id="PIRSR036426-1"/>
    </source>
</evidence>
<protein>
    <recommendedName>
        <fullName evidence="1">uroporphyrinogen-III C-methyltransferase</fullName>
        <ecNumber evidence="1">2.1.1.107</ecNumber>
    </recommendedName>
</protein>
<keyword evidence="5" id="KW-0627">Porphyrin biosynthesis</keyword>
<dbReference type="InterPro" id="IPR035996">
    <property type="entry name" value="4pyrrol_Methylase_sf"/>
</dbReference>
<organism evidence="8 9">
    <name type="scientific">Phycicoccus avicenniae</name>
    <dbReference type="NCBI Taxonomy" id="2828860"/>
    <lineage>
        <taxon>Bacteria</taxon>
        <taxon>Bacillati</taxon>
        <taxon>Actinomycetota</taxon>
        <taxon>Actinomycetes</taxon>
        <taxon>Micrococcales</taxon>
        <taxon>Intrasporangiaceae</taxon>
        <taxon>Phycicoccus</taxon>
    </lineage>
</organism>
<dbReference type="GO" id="GO:0051266">
    <property type="term" value="F:sirohydrochlorin ferrochelatase activity"/>
    <property type="evidence" value="ECO:0007669"/>
    <property type="project" value="InterPro"/>
</dbReference>
<keyword evidence="9" id="KW-1185">Reference proteome</keyword>
<feature type="active site" description="Proton acceptor" evidence="6">
    <location>
        <position position="194"/>
    </location>
</feature>
<dbReference type="InterPro" id="IPR000878">
    <property type="entry name" value="4pyrrol_Mease"/>
</dbReference>
<dbReference type="GO" id="GO:0043115">
    <property type="term" value="F:precorrin-2 dehydrogenase activity"/>
    <property type="evidence" value="ECO:0007669"/>
    <property type="project" value="InterPro"/>
</dbReference>
<dbReference type="InterPro" id="IPR036291">
    <property type="entry name" value="NAD(P)-bd_dom_sf"/>
</dbReference>
<feature type="active site" description="Proton donor" evidence="6">
    <location>
        <position position="216"/>
    </location>
</feature>
<evidence type="ECO:0000256" key="1">
    <source>
        <dbReference type="ARBA" id="ARBA00012162"/>
    </source>
</evidence>
<dbReference type="SUPFAM" id="SSF51735">
    <property type="entry name" value="NAD(P)-binding Rossmann-fold domains"/>
    <property type="match status" value="1"/>
</dbReference>
<dbReference type="NCBIfam" id="NF004790">
    <property type="entry name" value="PRK06136.1"/>
    <property type="match status" value="1"/>
</dbReference>
<dbReference type="SUPFAM" id="SSF53790">
    <property type="entry name" value="Tetrapyrrole methylase"/>
    <property type="match status" value="1"/>
</dbReference>
<dbReference type="Proteomes" id="UP000677016">
    <property type="component" value="Unassembled WGS sequence"/>
</dbReference>
<dbReference type="InterPro" id="IPR050161">
    <property type="entry name" value="Siro_Cobalamin_biosynth"/>
</dbReference>
<dbReference type="GO" id="GO:0032259">
    <property type="term" value="P:methylation"/>
    <property type="evidence" value="ECO:0007669"/>
    <property type="project" value="UniProtKB-KW"/>
</dbReference>
<name>A0A941I0U3_9MICO</name>
<comment type="caution">
    <text evidence="8">The sequence shown here is derived from an EMBL/GenBank/DDBJ whole genome shotgun (WGS) entry which is preliminary data.</text>
</comment>
<proteinExistence type="predicted"/>
<dbReference type="FunFam" id="3.40.1010.10:FF:000001">
    <property type="entry name" value="Siroheme synthase"/>
    <property type="match status" value="1"/>
</dbReference>
<dbReference type="Gene3D" id="3.30.950.10">
    <property type="entry name" value="Methyltransferase, Cobalt-precorrin-4 Transmethylase, Domain 2"/>
    <property type="match status" value="1"/>
</dbReference>
<reference evidence="8" key="1">
    <citation type="submission" date="2021-04" db="EMBL/GenBank/DDBJ databases">
        <title>Phycicoccus avicenniae sp. nov., a novel endophytic actinomycetes isolated from branch of Avicennia mariana.</title>
        <authorList>
            <person name="Tuo L."/>
        </authorList>
    </citation>
    <scope>NUCLEOTIDE SEQUENCE</scope>
    <source>
        <strain evidence="8">BSK3Z-2</strain>
    </source>
</reference>
<dbReference type="AlphaFoldDB" id="A0A941I0U3"/>
<dbReference type="InterPro" id="IPR012409">
    <property type="entry name" value="Sirohaem_synth"/>
</dbReference>
<dbReference type="GO" id="GO:0019354">
    <property type="term" value="P:siroheme biosynthetic process"/>
    <property type="evidence" value="ECO:0007669"/>
    <property type="project" value="InterPro"/>
</dbReference>
<dbReference type="EC" id="2.1.1.107" evidence="1"/>
<evidence type="ECO:0000256" key="3">
    <source>
        <dbReference type="ARBA" id="ARBA00022679"/>
    </source>
</evidence>
<keyword evidence="3 8" id="KW-0808">Transferase</keyword>
<dbReference type="PANTHER" id="PTHR45790">
    <property type="entry name" value="SIROHEME SYNTHASE-RELATED"/>
    <property type="match status" value="1"/>
</dbReference>
<dbReference type="Pfam" id="PF00590">
    <property type="entry name" value="TP_methylase"/>
    <property type="match status" value="1"/>
</dbReference>
<dbReference type="Pfam" id="PF13241">
    <property type="entry name" value="NAD_binding_7"/>
    <property type="match status" value="1"/>
</dbReference>
<evidence type="ECO:0000313" key="9">
    <source>
        <dbReference type="Proteomes" id="UP000677016"/>
    </source>
</evidence>
<dbReference type="CDD" id="cd11642">
    <property type="entry name" value="SUMT"/>
    <property type="match status" value="1"/>
</dbReference>
<keyword evidence="2 8" id="KW-0489">Methyltransferase</keyword>
<dbReference type="InterPro" id="IPR006366">
    <property type="entry name" value="CobA/CysG_C"/>
</dbReference>
<feature type="domain" description="Tetrapyrrole methylase" evidence="7">
    <location>
        <begin position="163"/>
        <end position="369"/>
    </location>
</feature>
<accession>A0A941I0U3</accession>
<dbReference type="PANTHER" id="PTHR45790:SF3">
    <property type="entry name" value="S-ADENOSYL-L-METHIONINE-DEPENDENT UROPORPHYRINOGEN III METHYLTRANSFERASE, CHLOROPLASTIC"/>
    <property type="match status" value="1"/>
</dbReference>
<dbReference type="Gene3D" id="3.40.50.720">
    <property type="entry name" value="NAD(P)-binding Rossmann-like Domain"/>
    <property type="match status" value="1"/>
</dbReference>
<dbReference type="EMBL" id="JAGSNF010000021">
    <property type="protein sequence ID" value="MBR7744487.1"/>
    <property type="molecule type" value="Genomic_DNA"/>
</dbReference>
<dbReference type="NCBIfam" id="TIGR01469">
    <property type="entry name" value="cobA_cysG_Cterm"/>
    <property type="match status" value="1"/>
</dbReference>
<dbReference type="RefSeq" id="WP_211604016.1">
    <property type="nucleotide sequence ID" value="NZ_JAGSNF010000021.1"/>
</dbReference>
<dbReference type="GO" id="GO:0004851">
    <property type="term" value="F:uroporphyrin-III C-methyltransferase activity"/>
    <property type="evidence" value="ECO:0007669"/>
    <property type="project" value="UniProtKB-EC"/>
</dbReference>
<sequence>MTSLVGLDLAGRRVVVVGAGAVGVRRTRRFLEDGARVVLVDPDPSDDARRMASHGDVDLLERQVAETDLDDAWLVVAATADDTVNARVSAWCEDRRTWCVNASDARTGSARVAATGRHGDLAIGVVGVEAPDPRRAATVRDALVRHVSAGQVDLRRHRPGHGRVVLVGSGPGDPDLLTTGGREAVRTADVVVTDRLGATGILDELPDDVLVVDVGKSPTNHPVPQEEINRILVEHALAGRTVVRFKGGDPYVFGRGGEEVHACRAAGVEVEIVPGITSAFSVPALAGIPVTQRGVATSVLVTSGHAGADPATTGALAAGATVVLLMAVTSLPDICAAALADGVDPDLPVAVVERGSTAHERVTRATVATASTVMADAGVRPPAIVVIGRVAAEGFLDDPVCATGPSRRRHDG</sequence>